<evidence type="ECO:0000256" key="3">
    <source>
        <dbReference type="ARBA" id="ARBA00022723"/>
    </source>
</evidence>
<dbReference type="Gene3D" id="3.40.50.620">
    <property type="entry name" value="HUPs"/>
    <property type="match status" value="1"/>
</dbReference>
<keyword evidence="4 8" id="KW-0547">Nucleotide-binding</keyword>
<dbReference type="GO" id="GO:0003952">
    <property type="term" value="F:NAD+ synthase (glutamine-hydrolyzing) activity"/>
    <property type="evidence" value="ECO:0007669"/>
    <property type="project" value="InterPro"/>
</dbReference>
<evidence type="ECO:0000313" key="13">
    <source>
        <dbReference type="Proteomes" id="UP000006242"/>
    </source>
</evidence>
<organism evidence="12 13">
    <name type="scientific">Salinisphaera shabanensis E1L3A</name>
    <dbReference type="NCBI Taxonomy" id="1033802"/>
    <lineage>
        <taxon>Bacteria</taxon>
        <taxon>Pseudomonadati</taxon>
        <taxon>Pseudomonadota</taxon>
        <taxon>Gammaproteobacteria</taxon>
        <taxon>Salinisphaerales</taxon>
        <taxon>Salinisphaeraceae</taxon>
        <taxon>Salinisphaera</taxon>
    </lineage>
</organism>
<feature type="binding site" evidence="8">
    <location>
        <position position="218"/>
    </location>
    <ligand>
        <name>ATP</name>
        <dbReference type="ChEBI" id="CHEBI:30616"/>
    </ligand>
</feature>
<dbReference type="PANTHER" id="PTHR23090:SF7">
    <property type="entry name" value="NH(3)-DEPENDENT NAD(+) SYNTHETASE"/>
    <property type="match status" value="1"/>
</dbReference>
<evidence type="ECO:0000256" key="8">
    <source>
        <dbReference type="HAMAP-Rule" id="MF_00193"/>
    </source>
</evidence>
<comment type="function">
    <text evidence="8">Catalyzes the ATP-dependent amidation of deamido-NAD to form NAD. Uses ammonia as a nitrogen source.</text>
</comment>
<feature type="binding site" evidence="8">
    <location>
        <position position="196"/>
    </location>
    <ligand>
        <name>ATP</name>
        <dbReference type="ChEBI" id="CHEBI:30616"/>
    </ligand>
</feature>
<dbReference type="InterPro" id="IPR014729">
    <property type="entry name" value="Rossmann-like_a/b/a_fold"/>
</dbReference>
<protein>
    <recommendedName>
        <fullName evidence="8 10">NH(3)-dependent NAD(+) synthetase</fullName>
        <ecNumber evidence="8 10">6.3.1.5</ecNumber>
    </recommendedName>
</protein>
<dbReference type="SUPFAM" id="SSF52402">
    <property type="entry name" value="Adenine nucleotide alpha hydrolases-like"/>
    <property type="match status" value="1"/>
</dbReference>
<keyword evidence="3 8" id="KW-0479">Metal-binding</keyword>
<evidence type="ECO:0000256" key="10">
    <source>
        <dbReference type="RuleBase" id="RU003812"/>
    </source>
</evidence>
<gene>
    <name evidence="8 12" type="primary">nadE</name>
    <name evidence="12" type="ORF">SSPSH_003597</name>
</gene>
<dbReference type="GO" id="GO:0009435">
    <property type="term" value="P:NAD+ biosynthetic process"/>
    <property type="evidence" value="ECO:0007669"/>
    <property type="project" value="UniProtKB-UniRule"/>
</dbReference>
<reference evidence="12 13" key="1">
    <citation type="journal article" date="2011" name="J. Bacteriol.">
        <title>Genome sequence of Salinisphaera shabanensis, a gammaproteobacterium from the harsh, variable environment of the brine-seawater interface of the Shaban Deep in the Red Sea.</title>
        <authorList>
            <person name="Antunes A."/>
            <person name="Alam I."/>
            <person name="Bajic V.B."/>
            <person name="Stingl U."/>
        </authorList>
    </citation>
    <scope>NUCLEOTIDE SEQUENCE [LARGE SCALE GENOMIC DNA]</scope>
    <source>
        <strain evidence="12 13">E1L3A</strain>
    </source>
</reference>
<dbReference type="eggNOG" id="COG0171">
    <property type="taxonomic scope" value="Bacteria"/>
</dbReference>
<dbReference type="STRING" id="1033802.SSPSH_003597"/>
<proteinExistence type="inferred from homology"/>
<comment type="catalytic activity">
    <reaction evidence="8 10">
        <text>deamido-NAD(+) + NH4(+) + ATP = AMP + diphosphate + NAD(+) + H(+)</text>
        <dbReference type="Rhea" id="RHEA:21188"/>
        <dbReference type="ChEBI" id="CHEBI:15378"/>
        <dbReference type="ChEBI" id="CHEBI:28938"/>
        <dbReference type="ChEBI" id="CHEBI:30616"/>
        <dbReference type="ChEBI" id="CHEBI:33019"/>
        <dbReference type="ChEBI" id="CHEBI:57540"/>
        <dbReference type="ChEBI" id="CHEBI:58437"/>
        <dbReference type="ChEBI" id="CHEBI:456215"/>
        <dbReference type="EC" id="6.3.1.5"/>
    </reaction>
</comment>
<feature type="binding site" evidence="8">
    <location>
        <begin position="50"/>
        <end position="57"/>
    </location>
    <ligand>
        <name>ATP</name>
        <dbReference type="ChEBI" id="CHEBI:30616"/>
    </ligand>
</feature>
<comment type="pathway">
    <text evidence="8">Cofactor biosynthesis; NAD(+) biosynthesis; NAD(+) from deamido-NAD(+) (ammonia route): step 1/1.</text>
</comment>
<feature type="binding site" evidence="8">
    <location>
        <position position="167"/>
    </location>
    <ligand>
        <name>ATP</name>
        <dbReference type="ChEBI" id="CHEBI:30616"/>
    </ligand>
</feature>
<comment type="caution">
    <text evidence="12">The sequence shown here is derived from an EMBL/GenBank/DDBJ whole genome shotgun (WGS) entry which is preliminary data.</text>
</comment>
<dbReference type="GO" id="GO:0005737">
    <property type="term" value="C:cytoplasm"/>
    <property type="evidence" value="ECO:0007669"/>
    <property type="project" value="InterPro"/>
</dbReference>
<feature type="binding site" evidence="8">
    <location>
        <position position="172"/>
    </location>
    <ligand>
        <name>Mg(2+)</name>
        <dbReference type="ChEBI" id="CHEBI:18420"/>
    </ligand>
</feature>
<keyword evidence="6 8" id="KW-0460">Magnesium</keyword>
<evidence type="ECO:0000256" key="7">
    <source>
        <dbReference type="ARBA" id="ARBA00023027"/>
    </source>
</evidence>
<dbReference type="InterPro" id="IPR022926">
    <property type="entry name" value="NH(3)-dep_NAD(+)_synth"/>
</dbReference>
<reference evidence="12 13" key="2">
    <citation type="journal article" date="2013" name="PLoS ONE">
        <title>INDIGO - INtegrated Data Warehouse of MIcrobial GenOmes with Examples from the Red Sea Extremophiles.</title>
        <authorList>
            <person name="Alam I."/>
            <person name="Antunes A."/>
            <person name="Kamau A.A."/>
            <person name="Ba Alawi W."/>
            <person name="Kalkatawi M."/>
            <person name="Stingl U."/>
            <person name="Bajic V.B."/>
        </authorList>
    </citation>
    <scope>NUCLEOTIDE SEQUENCE [LARGE SCALE GENOMIC DNA]</scope>
    <source>
        <strain evidence="12 13">E1L3A</strain>
    </source>
</reference>
<dbReference type="PANTHER" id="PTHR23090">
    <property type="entry name" value="NH 3 /GLUTAMINE-DEPENDENT NAD + SYNTHETASE"/>
    <property type="match status" value="1"/>
</dbReference>
<feature type="domain" description="NAD/GMP synthase" evidence="11">
    <location>
        <begin position="28"/>
        <end position="272"/>
    </location>
</feature>
<sequence>MTEQTRSTQRDIIEALAVSPNIDADHEIERRVGFLADYLRDGGLKALVLGISGGVDSTIGGRLCQLAVERVRDNGGDARFYAVRLPHGEQHDADDARTALDFIQPDELLDVNIEAPTSGMQQALENSNLSFDDAEQEDFILGNVKARQRMVVQYAIASRHSGLVVGTDQAAEAVMGFFTKFGDGAADVTPLFGLTKGQVRALGEKLGAPDALVNKQPTADLESLKPQRPDEEVFGVSYDEIDTFLEGGEVSDHARETIIDAYEATAHKRALPAAPA</sequence>
<keyword evidence="2 8" id="KW-0436">Ligase</keyword>
<dbReference type="RefSeq" id="WP_006915259.1">
    <property type="nucleotide sequence ID" value="NZ_AFNV02000033.1"/>
</dbReference>
<dbReference type="GO" id="GO:0005524">
    <property type="term" value="F:ATP binding"/>
    <property type="evidence" value="ECO:0007669"/>
    <property type="project" value="UniProtKB-UniRule"/>
</dbReference>
<feature type="binding site" description="in other chain" evidence="8">
    <location>
        <begin position="267"/>
        <end position="268"/>
    </location>
    <ligand>
        <name>deamido-NAD(+)</name>
        <dbReference type="ChEBI" id="CHEBI:58437"/>
        <note>ligand shared between two neighboring subunits</note>
    </ligand>
</feature>
<evidence type="ECO:0000256" key="1">
    <source>
        <dbReference type="ARBA" id="ARBA00005859"/>
    </source>
</evidence>
<dbReference type="InterPro" id="IPR003694">
    <property type="entry name" value="NAD_synthase"/>
</dbReference>
<dbReference type="Pfam" id="PF02540">
    <property type="entry name" value="NAD_synthase"/>
    <property type="match status" value="1"/>
</dbReference>
<evidence type="ECO:0000256" key="4">
    <source>
        <dbReference type="ARBA" id="ARBA00022741"/>
    </source>
</evidence>
<feature type="binding site" description="in other chain" evidence="8">
    <location>
        <position position="147"/>
    </location>
    <ligand>
        <name>deamido-NAD(+)</name>
        <dbReference type="ChEBI" id="CHEBI:58437"/>
        <note>ligand shared between two neighboring subunits</note>
    </ligand>
</feature>
<keyword evidence="13" id="KW-1185">Reference proteome</keyword>
<dbReference type="NCBIfam" id="TIGR00552">
    <property type="entry name" value="nadE"/>
    <property type="match status" value="1"/>
</dbReference>
<dbReference type="GO" id="GO:0004359">
    <property type="term" value="F:glutaminase activity"/>
    <property type="evidence" value="ECO:0007669"/>
    <property type="project" value="InterPro"/>
</dbReference>
<evidence type="ECO:0000256" key="5">
    <source>
        <dbReference type="ARBA" id="ARBA00022840"/>
    </source>
</evidence>
<dbReference type="OrthoDB" id="3266517at2"/>
<dbReference type="AlphaFoldDB" id="U2EGU5"/>
<dbReference type="EC" id="6.3.1.5" evidence="8 10"/>
<evidence type="ECO:0000259" key="11">
    <source>
        <dbReference type="Pfam" id="PF02540"/>
    </source>
</evidence>
<dbReference type="HAMAP" id="MF_00193">
    <property type="entry name" value="NadE_ammonia_dep"/>
    <property type="match status" value="1"/>
</dbReference>
<name>U2EGU5_9GAMM</name>
<dbReference type="EMBL" id="AFNV02000033">
    <property type="protein sequence ID" value="ERJ17617.1"/>
    <property type="molecule type" value="Genomic_DNA"/>
</dbReference>
<dbReference type="Proteomes" id="UP000006242">
    <property type="component" value="Unassembled WGS sequence"/>
</dbReference>
<dbReference type="NCBIfam" id="NF001979">
    <property type="entry name" value="PRK00768.1"/>
    <property type="match status" value="1"/>
</dbReference>
<keyword evidence="7 8" id="KW-0520">NAD</keyword>
<dbReference type="GO" id="GO:0046872">
    <property type="term" value="F:metal ion binding"/>
    <property type="evidence" value="ECO:0007669"/>
    <property type="project" value="UniProtKB-KW"/>
</dbReference>
<keyword evidence="5 8" id="KW-0067">ATP-binding</keyword>
<dbReference type="InterPro" id="IPR022310">
    <property type="entry name" value="NAD/GMP_synthase"/>
</dbReference>
<dbReference type="UniPathway" id="UPA00253">
    <property type="reaction ID" value="UER00333"/>
</dbReference>
<feature type="binding site" evidence="8">
    <location>
        <position position="56"/>
    </location>
    <ligand>
        <name>Mg(2+)</name>
        <dbReference type="ChEBI" id="CHEBI:18420"/>
    </ligand>
</feature>
<evidence type="ECO:0000256" key="6">
    <source>
        <dbReference type="ARBA" id="ARBA00022842"/>
    </source>
</evidence>
<accession>U2EGU5</accession>
<comment type="similarity">
    <text evidence="1 8 9">Belongs to the NAD synthetase family.</text>
</comment>
<dbReference type="CDD" id="cd00553">
    <property type="entry name" value="NAD_synthase"/>
    <property type="match status" value="1"/>
</dbReference>
<evidence type="ECO:0000256" key="2">
    <source>
        <dbReference type="ARBA" id="ARBA00022598"/>
    </source>
</evidence>
<comment type="subunit">
    <text evidence="8">Homodimer.</text>
</comment>
<evidence type="ECO:0000313" key="12">
    <source>
        <dbReference type="EMBL" id="ERJ17617.1"/>
    </source>
</evidence>
<feature type="binding site" evidence="8">
    <location>
        <position position="187"/>
    </location>
    <ligand>
        <name>deamido-NAD(+)</name>
        <dbReference type="ChEBI" id="CHEBI:58437"/>
        <note>ligand shared between two neighboring subunits</note>
    </ligand>
</feature>
<feature type="binding site" description="in other chain" evidence="8">
    <location>
        <position position="180"/>
    </location>
    <ligand>
        <name>deamido-NAD(+)</name>
        <dbReference type="ChEBI" id="CHEBI:58437"/>
        <note>ligand shared between two neighboring subunits</note>
    </ligand>
</feature>
<dbReference type="GO" id="GO:0008795">
    <property type="term" value="F:NAD+ synthase activity"/>
    <property type="evidence" value="ECO:0007669"/>
    <property type="project" value="UniProtKB-UniRule"/>
</dbReference>
<evidence type="ECO:0000256" key="9">
    <source>
        <dbReference type="RuleBase" id="RU003811"/>
    </source>
</evidence>